<accession>A0ABQ1QYW3</accession>
<dbReference type="Proteomes" id="UP000625780">
    <property type="component" value="Unassembled WGS sequence"/>
</dbReference>
<proteinExistence type="inferred from homology"/>
<comment type="similarity">
    <text evidence="1">Belongs to the transferase hexapeptide repeat family.</text>
</comment>
<comment type="caution">
    <text evidence="3">The sequence shown here is derived from an EMBL/GenBank/DDBJ whole genome shotgun (WGS) entry which is preliminary data.</text>
</comment>
<organism evidence="3 4">
    <name type="scientific">Muriicola marianensis</name>
    <dbReference type="NCBI Taxonomy" id="1324801"/>
    <lineage>
        <taxon>Bacteria</taxon>
        <taxon>Pseudomonadati</taxon>
        <taxon>Bacteroidota</taxon>
        <taxon>Flavobacteriia</taxon>
        <taxon>Flavobacteriales</taxon>
        <taxon>Flavobacteriaceae</taxon>
        <taxon>Muriicola</taxon>
    </lineage>
</organism>
<evidence type="ECO:0000313" key="4">
    <source>
        <dbReference type="Proteomes" id="UP000625780"/>
    </source>
</evidence>
<dbReference type="Gene3D" id="2.160.10.10">
    <property type="entry name" value="Hexapeptide repeat proteins"/>
    <property type="match status" value="1"/>
</dbReference>
<sequence length="188" mass="20342">MDTKNTDIFSLMLAGGIIPKEHPGWPKAWKQVNRAIELSSALNTSTSVDEIRDRLSELIGQKIDGTTRVFIPFYTNFGKHIRIGEHVFINHACTFLDLGGITVEDNVQIGPKVNLITENHPLDPEDRKSLDLGGILIKRNAWLGAACTILPGVTVGENSVVAAGAVVTKDVPDNTVVAGIPAKVVRNL</sequence>
<name>A0ABQ1QYW3_9FLAO</name>
<dbReference type="CDD" id="cd03357">
    <property type="entry name" value="LbH_MAT_GAT"/>
    <property type="match status" value="1"/>
</dbReference>
<dbReference type="RefSeq" id="WP_188370210.1">
    <property type="nucleotide sequence ID" value="NZ_BMFH01000001.1"/>
</dbReference>
<dbReference type="SUPFAM" id="SSF51161">
    <property type="entry name" value="Trimeric LpxA-like enzymes"/>
    <property type="match status" value="1"/>
</dbReference>
<dbReference type="InterPro" id="IPR011004">
    <property type="entry name" value="Trimer_LpxA-like_sf"/>
</dbReference>
<gene>
    <name evidence="3" type="ORF">GCM10011361_16590</name>
</gene>
<evidence type="ECO:0000256" key="1">
    <source>
        <dbReference type="ARBA" id="ARBA00007274"/>
    </source>
</evidence>
<protein>
    <submittedName>
        <fullName evidence="3">Nodulation protein L</fullName>
    </submittedName>
</protein>
<reference evidence="4" key="1">
    <citation type="journal article" date="2019" name="Int. J. Syst. Evol. Microbiol.">
        <title>The Global Catalogue of Microorganisms (GCM) 10K type strain sequencing project: providing services to taxonomists for standard genome sequencing and annotation.</title>
        <authorList>
            <consortium name="The Broad Institute Genomics Platform"/>
            <consortium name="The Broad Institute Genome Sequencing Center for Infectious Disease"/>
            <person name="Wu L."/>
            <person name="Ma J."/>
        </authorList>
    </citation>
    <scope>NUCLEOTIDE SEQUENCE [LARGE SCALE GENOMIC DNA]</scope>
    <source>
        <strain evidence="4">CGMCC 1.12606</strain>
    </source>
</reference>
<dbReference type="InterPro" id="IPR051159">
    <property type="entry name" value="Hexapeptide_acetyltransf"/>
</dbReference>
<keyword evidence="4" id="KW-1185">Reference proteome</keyword>
<dbReference type="Pfam" id="PF00132">
    <property type="entry name" value="Hexapep"/>
    <property type="match status" value="1"/>
</dbReference>
<keyword evidence="2" id="KW-0808">Transferase</keyword>
<dbReference type="InterPro" id="IPR001451">
    <property type="entry name" value="Hexapep"/>
</dbReference>
<evidence type="ECO:0000256" key="2">
    <source>
        <dbReference type="ARBA" id="ARBA00022679"/>
    </source>
</evidence>
<evidence type="ECO:0000313" key="3">
    <source>
        <dbReference type="EMBL" id="GGD50611.1"/>
    </source>
</evidence>
<dbReference type="PANTHER" id="PTHR23416">
    <property type="entry name" value="SIALIC ACID SYNTHASE-RELATED"/>
    <property type="match status" value="1"/>
</dbReference>
<dbReference type="EMBL" id="BMFH01000001">
    <property type="protein sequence ID" value="GGD50611.1"/>
    <property type="molecule type" value="Genomic_DNA"/>
</dbReference>
<dbReference type="PANTHER" id="PTHR23416:SF23">
    <property type="entry name" value="ACETYLTRANSFERASE C18B11.09C-RELATED"/>
    <property type="match status" value="1"/>
</dbReference>